<gene>
    <name evidence="2" type="ORF">OHU35_33855</name>
</gene>
<sequence length="101" mass="9627">MGGRSGTCPDRPGGFAAVGKVTGSVSRDDGGSQGARRGVSVTSAAPARGAGTTGSEAGRSSAGSPTAPAAEAKRSSRESGAGVGPVSSVESSYKCLHQSSS</sequence>
<proteinExistence type="predicted"/>
<name>A0ABZ1MZP3_STREF</name>
<keyword evidence="3" id="KW-1185">Reference proteome</keyword>
<accession>A0ABZ1MZP3</accession>
<evidence type="ECO:0000313" key="3">
    <source>
        <dbReference type="Proteomes" id="UP001621512"/>
    </source>
</evidence>
<dbReference type="RefSeq" id="WP_233878559.1">
    <property type="nucleotide sequence ID" value="NZ_JBMVCN010000001.1"/>
</dbReference>
<reference evidence="2 3" key="1">
    <citation type="submission" date="2022-10" db="EMBL/GenBank/DDBJ databases">
        <title>The complete genomes of actinobacterial strains from the NBC collection.</title>
        <authorList>
            <person name="Joergensen T.S."/>
            <person name="Alvarez Arevalo M."/>
            <person name="Sterndorff E.B."/>
            <person name="Faurdal D."/>
            <person name="Vuksanovic O."/>
            <person name="Mourched A.-S."/>
            <person name="Charusanti P."/>
            <person name="Shaw S."/>
            <person name="Blin K."/>
            <person name="Weber T."/>
        </authorList>
    </citation>
    <scope>NUCLEOTIDE SEQUENCE [LARGE SCALE GENOMIC DNA]</scope>
    <source>
        <strain evidence="2 3">NBC_00017</strain>
    </source>
</reference>
<dbReference type="EMBL" id="CP108341">
    <property type="protein sequence ID" value="WTW32560.1"/>
    <property type="molecule type" value="Genomic_DNA"/>
</dbReference>
<dbReference type="Proteomes" id="UP001621512">
    <property type="component" value="Chromosome"/>
</dbReference>
<protein>
    <submittedName>
        <fullName evidence="2">Uncharacterized protein</fullName>
    </submittedName>
</protein>
<evidence type="ECO:0000256" key="1">
    <source>
        <dbReference type="SAM" id="MobiDB-lite"/>
    </source>
</evidence>
<feature type="region of interest" description="Disordered" evidence="1">
    <location>
        <begin position="1"/>
        <end position="101"/>
    </location>
</feature>
<organism evidence="2 3">
    <name type="scientific">Streptomyces purpurascens</name>
    <dbReference type="NCBI Taxonomy" id="1924"/>
    <lineage>
        <taxon>Bacteria</taxon>
        <taxon>Bacillati</taxon>
        <taxon>Actinomycetota</taxon>
        <taxon>Actinomycetes</taxon>
        <taxon>Kitasatosporales</taxon>
        <taxon>Streptomycetaceae</taxon>
        <taxon>Streptomyces</taxon>
    </lineage>
</organism>
<evidence type="ECO:0000313" key="2">
    <source>
        <dbReference type="EMBL" id="WTW32560.1"/>
    </source>
</evidence>